<dbReference type="EMBL" id="BMLM01000001">
    <property type="protein sequence ID" value="GGN79841.1"/>
    <property type="molecule type" value="Genomic_DNA"/>
</dbReference>
<feature type="domain" description="Glycosyltransferase 61 catalytic" evidence="2">
    <location>
        <begin position="185"/>
        <end position="343"/>
    </location>
</feature>
<comment type="caution">
    <text evidence="3">The sequence shown here is derived from an EMBL/GenBank/DDBJ whole genome shotgun (WGS) entry which is preliminary data.</text>
</comment>
<evidence type="ECO:0000313" key="3">
    <source>
        <dbReference type="EMBL" id="GGN79841.1"/>
    </source>
</evidence>
<dbReference type="Pfam" id="PF04577">
    <property type="entry name" value="Glyco_transf_61"/>
    <property type="match status" value="1"/>
</dbReference>
<accession>A0ABQ2KDY5</accession>
<proteinExistence type="predicted"/>
<organism evidence="3 4">
    <name type="scientific">Agrococcus terreus</name>
    <dbReference type="NCBI Taxonomy" id="574649"/>
    <lineage>
        <taxon>Bacteria</taxon>
        <taxon>Bacillati</taxon>
        <taxon>Actinomycetota</taxon>
        <taxon>Actinomycetes</taxon>
        <taxon>Micrococcales</taxon>
        <taxon>Microbacteriaceae</taxon>
        <taxon>Agrococcus</taxon>
    </lineage>
</organism>
<evidence type="ECO:0000259" key="2">
    <source>
        <dbReference type="Pfam" id="PF04577"/>
    </source>
</evidence>
<name>A0ABQ2KDY5_9MICO</name>
<gene>
    <name evidence="3" type="ORF">GCM10010968_07140</name>
</gene>
<keyword evidence="4" id="KW-1185">Reference proteome</keyword>
<dbReference type="InterPro" id="IPR049625">
    <property type="entry name" value="Glyco_transf_61_cat"/>
</dbReference>
<feature type="region of interest" description="Disordered" evidence="1">
    <location>
        <begin position="1"/>
        <end position="20"/>
    </location>
</feature>
<reference evidence="4" key="1">
    <citation type="journal article" date="2019" name="Int. J. Syst. Evol. Microbiol.">
        <title>The Global Catalogue of Microorganisms (GCM) 10K type strain sequencing project: providing services to taxonomists for standard genome sequencing and annotation.</title>
        <authorList>
            <consortium name="The Broad Institute Genomics Platform"/>
            <consortium name="The Broad Institute Genome Sequencing Center for Infectious Disease"/>
            <person name="Wu L."/>
            <person name="Ma J."/>
        </authorList>
    </citation>
    <scope>NUCLEOTIDE SEQUENCE [LARGE SCALE GENOMIC DNA]</scope>
    <source>
        <strain evidence="4">CGMCC 1.6960</strain>
    </source>
</reference>
<protein>
    <recommendedName>
        <fullName evidence="2">Glycosyltransferase 61 catalytic domain-containing protein</fullName>
    </recommendedName>
</protein>
<dbReference type="Proteomes" id="UP000626982">
    <property type="component" value="Unassembled WGS sequence"/>
</dbReference>
<evidence type="ECO:0000313" key="4">
    <source>
        <dbReference type="Proteomes" id="UP000626982"/>
    </source>
</evidence>
<evidence type="ECO:0000256" key="1">
    <source>
        <dbReference type="SAM" id="MobiDB-lite"/>
    </source>
</evidence>
<sequence>MSRHVHEIVPSDRFHPETVKPSDWGIDQDCFVRLHEPTTNVIRVQRFAGAGESVSWQHDGSDDRLVLTFRRVDATRRPGSAIGHPHAWVPRGLRGAMPADILNPDGALRASVRRDVTLARLVSRALGSGTLTSRGFVGAWVDGEPVVEVLDFALGRQYYHFRPSVDARERLDGPVIYLGGTRKGWGHFLTQGLARIWFALEHPEIPVLWDGSRLLPYQQEVLDLIGLRNPQRFLKGPVSCAELIIPFPGLCIGEFALPEFTRAIGRVEPSAQVPGRRVFLSRSALGEALSDDEVRLDELAVRFGFEIFRPEQHTVREQLDAMSSAEAVLGIEGSAFHTPLLLQDRVQTRFWALTRHRGGSGVFEHIRRAKGLRYETLNFSRSMQLGGHRSPIELDVEALEAALHATDGLTSSFESVRDRIERPWSGQTSFETHLQHAQVRPSRSVDVIMRAHLALHDREPDVAALLAAAL</sequence>